<sequence length="657" mass="72992">MAVNDCKVCKKSVTSRCSGVECEKCELWLHTTCVGLKASTKMLSHKNIMFLCVECLEVVKERLKTRKKDMAHWKIQMMVAASITKDTQTEDAQDTQPTSLAGPAVALCCPVSAGYVPGIMALSNPCRLALGKNKLWTPHVYSRASSWWSGVEMGPPDAILGVTEAFKRDTNPKKINLGVGAYRDDNGKPFVLPSVRKAEEFIVSQKLDKEYLPISGNAEFCKEAIKLALGDNNPVLADGLNVTVQGISGTGALRIGSAFLSKFFPGPKNVWLPSPTWGNHVPIFKHVNMDVQHYRYYDPKTSGFDFAGALEDISKIPEGSLIMLHACAHNPTGVDPKPEQWDEMSKIIKDKKLLPFFDMAYQGFASGDIAKDAYAVRKFLEDGHRICLSQSFSKNMGLYGERAGAFSIICHDKDEAARVMSQVKILIRPLYSNPPLHGSRIVATILTNPELRAIWAEDVKGMADRIISMREKLKSNLAKEGSVKDWSHITDQIGMFCFTGMTPQQVEKLTNEYSVYLTKDGRISVAGKPHKLRKLFACSTPTLNDNRADRTCEDNTTTTTTTTTSASYRNSGTQAREDENREDNHCLPNPCKRNNIARVSLHSCERGFVKRFHQEGKTVEELSSSFEFPPLLTRVNMKIGKHHPLPSGMAQEFSTLK</sequence>
<dbReference type="NCBIfam" id="NF006719">
    <property type="entry name" value="PRK09257.1"/>
    <property type="match status" value="1"/>
</dbReference>
<evidence type="ECO:0000256" key="3">
    <source>
        <dbReference type="ARBA" id="ARBA00007441"/>
    </source>
</evidence>
<evidence type="ECO:0000256" key="6">
    <source>
        <dbReference type="ARBA" id="ARBA00022679"/>
    </source>
</evidence>
<dbReference type="GO" id="GO:0005759">
    <property type="term" value="C:mitochondrial matrix"/>
    <property type="evidence" value="ECO:0007669"/>
    <property type="project" value="UniProtKB-SubCell"/>
</dbReference>
<evidence type="ECO:0000256" key="4">
    <source>
        <dbReference type="ARBA" id="ARBA00011738"/>
    </source>
</evidence>
<dbReference type="CDD" id="cd15489">
    <property type="entry name" value="PHD_SF"/>
    <property type="match status" value="1"/>
</dbReference>
<evidence type="ECO:0000256" key="7">
    <source>
        <dbReference type="ARBA" id="ARBA00022723"/>
    </source>
</evidence>
<dbReference type="SMART" id="SM00249">
    <property type="entry name" value="PHD"/>
    <property type="match status" value="1"/>
</dbReference>
<feature type="compositionally biased region" description="Basic and acidic residues" evidence="14">
    <location>
        <begin position="575"/>
        <end position="584"/>
    </location>
</feature>
<dbReference type="PANTHER" id="PTHR11879:SF22">
    <property type="entry name" value="ASPARTATE AMINOTRANSFERASE, MITOCHONDRIAL"/>
    <property type="match status" value="1"/>
</dbReference>
<dbReference type="PROSITE" id="PS00105">
    <property type="entry name" value="AA_TRANSFER_CLASS_1"/>
    <property type="match status" value="1"/>
</dbReference>
<dbReference type="InterPro" id="IPR004839">
    <property type="entry name" value="Aminotransferase_I/II_large"/>
</dbReference>
<dbReference type="Gene3D" id="3.90.1150.10">
    <property type="entry name" value="Aspartate Aminotransferase, domain 1"/>
    <property type="match status" value="1"/>
</dbReference>
<evidence type="ECO:0000256" key="12">
    <source>
        <dbReference type="ARBA" id="ARBA00049185"/>
    </source>
</evidence>
<keyword evidence="6 13" id="KW-0808">Transferase</keyword>
<dbReference type="FunFam" id="3.90.1150.10:FF:000001">
    <property type="entry name" value="Aspartate aminotransferase"/>
    <property type="match status" value="1"/>
</dbReference>
<dbReference type="EC" id="2.6.1.1" evidence="13"/>
<dbReference type="InterPro" id="IPR015422">
    <property type="entry name" value="PyrdxlP-dep_Trfase_small"/>
</dbReference>
<dbReference type="InterPro" id="IPR004838">
    <property type="entry name" value="NHTrfase_class1_PyrdxlP-BS"/>
</dbReference>
<comment type="catalytic activity">
    <reaction evidence="12 13">
        <text>L-aspartate + 2-oxoglutarate = oxaloacetate + L-glutamate</text>
        <dbReference type="Rhea" id="RHEA:21824"/>
        <dbReference type="ChEBI" id="CHEBI:16452"/>
        <dbReference type="ChEBI" id="CHEBI:16810"/>
        <dbReference type="ChEBI" id="CHEBI:29985"/>
        <dbReference type="ChEBI" id="CHEBI:29991"/>
        <dbReference type="EC" id="2.6.1.1"/>
    </reaction>
</comment>
<evidence type="ECO:0000259" key="15">
    <source>
        <dbReference type="SMART" id="SM00249"/>
    </source>
</evidence>
<dbReference type="Proteomes" id="UP001487740">
    <property type="component" value="Unassembled WGS sequence"/>
</dbReference>
<evidence type="ECO:0000313" key="17">
    <source>
        <dbReference type="Proteomes" id="UP001487740"/>
    </source>
</evidence>
<comment type="caution">
    <text evidence="16">The sequence shown here is derived from an EMBL/GenBank/DDBJ whole genome shotgun (WGS) entry which is preliminary data.</text>
</comment>
<dbReference type="InterPro" id="IPR000796">
    <property type="entry name" value="Asp_trans"/>
</dbReference>
<evidence type="ECO:0000313" key="16">
    <source>
        <dbReference type="EMBL" id="KAK8406655.1"/>
    </source>
</evidence>
<feature type="compositionally biased region" description="Polar residues" evidence="14">
    <location>
        <begin position="565"/>
        <end position="574"/>
    </location>
</feature>
<evidence type="ECO:0000256" key="10">
    <source>
        <dbReference type="ARBA" id="ARBA00022898"/>
    </source>
</evidence>
<evidence type="ECO:0000256" key="8">
    <source>
        <dbReference type="ARBA" id="ARBA00022771"/>
    </source>
</evidence>
<dbReference type="FunFam" id="3.40.640.10:FF:000026">
    <property type="entry name" value="Aspartate aminotransferase"/>
    <property type="match status" value="1"/>
</dbReference>
<dbReference type="Gene3D" id="3.40.640.10">
    <property type="entry name" value="Type I PLP-dependent aspartate aminotransferase-like (Major domain)"/>
    <property type="match status" value="1"/>
</dbReference>
<dbReference type="SUPFAM" id="SSF53383">
    <property type="entry name" value="PLP-dependent transferases"/>
    <property type="match status" value="1"/>
</dbReference>
<evidence type="ECO:0000256" key="9">
    <source>
        <dbReference type="ARBA" id="ARBA00022833"/>
    </source>
</evidence>
<keyword evidence="8" id="KW-0863">Zinc-finger</keyword>
<proteinExistence type="inferred from homology"/>
<protein>
    <recommendedName>
        <fullName evidence="13">Aspartate aminotransferase</fullName>
        <ecNumber evidence="13">2.6.1.1</ecNumber>
    </recommendedName>
</protein>
<dbReference type="PRINTS" id="PR00799">
    <property type="entry name" value="TRANSAMINASE"/>
</dbReference>
<feature type="domain" description="Zinc finger PHD-type" evidence="15">
    <location>
        <begin position="5"/>
        <end position="56"/>
    </location>
</feature>
<keyword evidence="10" id="KW-0663">Pyridoxal phosphate</keyword>
<dbReference type="GO" id="GO:0030170">
    <property type="term" value="F:pyridoxal phosphate binding"/>
    <property type="evidence" value="ECO:0007669"/>
    <property type="project" value="InterPro"/>
</dbReference>
<evidence type="ECO:0000256" key="5">
    <source>
        <dbReference type="ARBA" id="ARBA00022576"/>
    </source>
</evidence>
<dbReference type="GO" id="GO:0006533">
    <property type="term" value="P:L-aspartate catabolic process"/>
    <property type="evidence" value="ECO:0007669"/>
    <property type="project" value="TreeGrafter"/>
</dbReference>
<dbReference type="Pfam" id="PF00155">
    <property type="entry name" value="Aminotran_1_2"/>
    <property type="match status" value="1"/>
</dbReference>
<keyword evidence="9" id="KW-0862">Zinc</keyword>
<name>A0AAW0V3Y0_SCYPA</name>
<comment type="similarity">
    <text evidence="3">Belongs to the class-I pyridoxal-phosphate-dependent aminotransferase family.</text>
</comment>
<comment type="cofactor">
    <cofactor evidence="1">
        <name>pyridoxal 5'-phosphate</name>
        <dbReference type="ChEBI" id="CHEBI:597326"/>
    </cofactor>
</comment>
<accession>A0AAW0V3Y0</accession>
<organism evidence="16 17">
    <name type="scientific">Scylla paramamosain</name>
    <name type="common">Mud crab</name>
    <dbReference type="NCBI Taxonomy" id="85552"/>
    <lineage>
        <taxon>Eukaryota</taxon>
        <taxon>Metazoa</taxon>
        <taxon>Ecdysozoa</taxon>
        <taxon>Arthropoda</taxon>
        <taxon>Crustacea</taxon>
        <taxon>Multicrustacea</taxon>
        <taxon>Malacostraca</taxon>
        <taxon>Eumalacostraca</taxon>
        <taxon>Eucarida</taxon>
        <taxon>Decapoda</taxon>
        <taxon>Pleocyemata</taxon>
        <taxon>Brachyura</taxon>
        <taxon>Eubrachyura</taxon>
        <taxon>Portunoidea</taxon>
        <taxon>Portunidae</taxon>
        <taxon>Portuninae</taxon>
        <taxon>Scylla</taxon>
    </lineage>
</organism>
<evidence type="ECO:0000256" key="14">
    <source>
        <dbReference type="SAM" id="MobiDB-lite"/>
    </source>
</evidence>
<evidence type="ECO:0000256" key="1">
    <source>
        <dbReference type="ARBA" id="ARBA00001933"/>
    </source>
</evidence>
<keyword evidence="11" id="KW-0496">Mitochondrion</keyword>
<keyword evidence="7" id="KW-0479">Metal-binding</keyword>
<evidence type="ECO:0000256" key="2">
    <source>
        <dbReference type="ARBA" id="ARBA00004305"/>
    </source>
</evidence>
<dbReference type="GO" id="GO:0004069">
    <property type="term" value="F:L-aspartate:2-oxoglutarate aminotransferase activity"/>
    <property type="evidence" value="ECO:0007669"/>
    <property type="project" value="UniProtKB-EC"/>
</dbReference>
<dbReference type="CDD" id="cd00609">
    <property type="entry name" value="AAT_like"/>
    <property type="match status" value="1"/>
</dbReference>
<comment type="subunit">
    <text evidence="4 13">Homodimer.</text>
</comment>
<dbReference type="EMBL" id="JARAKH010000002">
    <property type="protein sequence ID" value="KAK8406655.1"/>
    <property type="molecule type" value="Genomic_DNA"/>
</dbReference>
<dbReference type="InterPro" id="IPR013083">
    <property type="entry name" value="Znf_RING/FYVE/PHD"/>
</dbReference>
<keyword evidence="5 13" id="KW-0032">Aminotransferase</keyword>
<dbReference type="FunFam" id="3.90.1150.10:FF:000160">
    <property type="entry name" value="Similar to aspartate aminotransferase"/>
    <property type="match status" value="1"/>
</dbReference>
<comment type="miscellaneous">
    <text evidence="13">In eukaryotes there are cytoplasmic, mitochondrial and chloroplastic isozymes.</text>
</comment>
<dbReference type="InterPro" id="IPR001965">
    <property type="entry name" value="Znf_PHD"/>
</dbReference>
<reference evidence="16 17" key="1">
    <citation type="submission" date="2023-03" db="EMBL/GenBank/DDBJ databases">
        <title>High-quality genome of Scylla paramamosain provides insights in environmental adaptation.</title>
        <authorList>
            <person name="Zhang L."/>
        </authorList>
    </citation>
    <scope>NUCLEOTIDE SEQUENCE [LARGE SCALE GENOMIC DNA]</scope>
    <source>
        <strain evidence="16">LZ_2023a</strain>
        <tissue evidence="16">Muscle</tissue>
    </source>
</reference>
<dbReference type="PANTHER" id="PTHR11879">
    <property type="entry name" value="ASPARTATE AMINOTRANSFERASE"/>
    <property type="match status" value="1"/>
</dbReference>
<dbReference type="InterPro" id="IPR015421">
    <property type="entry name" value="PyrdxlP-dep_Trfase_major"/>
</dbReference>
<dbReference type="GO" id="GO:0008270">
    <property type="term" value="F:zinc ion binding"/>
    <property type="evidence" value="ECO:0007669"/>
    <property type="project" value="UniProtKB-KW"/>
</dbReference>
<evidence type="ECO:0000256" key="13">
    <source>
        <dbReference type="RuleBase" id="RU000480"/>
    </source>
</evidence>
<gene>
    <name evidence="16" type="ORF">O3P69_007317</name>
</gene>
<dbReference type="InterPro" id="IPR019786">
    <property type="entry name" value="Zinc_finger_PHD-type_CS"/>
</dbReference>
<dbReference type="InterPro" id="IPR015424">
    <property type="entry name" value="PyrdxlP-dep_Trfase"/>
</dbReference>
<dbReference type="InterPro" id="IPR011011">
    <property type="entry name" value="Znf_FYVE_PHD"/>
</dbReference>
<feature type="region of interest" description="Disordered" evidence="14">
    <location>
        <begin position="549"/>
        <end position="584"/>
    </location>
</feature>
<dbReference type="SUPFAM" id="SSF57903">
    <property type="entry name" value="FYVE/PHD zinc finger"/>
    <property type="match status" value="1"/>
</dbReference>
<evidence type="ECO:0000256" key="11">
    <source>
        <dbReference type="ARBA" id="ARBA00023128"/>
    </source>
</evidence>
<comment type="subcellular location">
    <subcellularLocation>
        <location evidence="2">Mitochondrion matrix</location>
    </subcellularLocation>
</comment>
<dbReference type="Gene3D" id="3.30.40.10">
    <property type="entry name" value="Zinc/RING finger domain, C3HC4 (zinc finger)"/>
    <property type="match status" value="1"/>
</dbReference>
<dbReference type="AlphaFoldDB" id="A0AAW0V3Y0"/>
<dbReference type="PROSITE" id="PS01359">
    <property type="entry name" value="ZF_PHD_1"/>
    <property type="match status" value="1"/>
</dbReference>
<keyword evidence="17" id="KW-1185">Reference proteome</keyword>